<comment type="caution">
    <text evidence="2">The sequence shown here is derived from an EMBL/GenBank/DDBJ whole genome shotgun (WGS) entry which is preliminary data.</text>
</comment>
<sequence length="266" mass="30922">MRERRIQSSRGVVYYWKNEMVASNKFAIVFCHGLTADHTLFDKQVDHLKPEYPLITWDYPLHGKSRPYANFSFKNVNEELLAILEQERIEKIVLVGQSAGGYIAQSFIQEHGERVIGFLGIGTTPFGKHYYKSSELFFLKHYSTIARLYPYRYYCKAVAKSITVSDEARESMYRSLVKLGKEGMLNASSAVYGEFLKIEDEVKFNCPVLITYGEYDHTGYVQEYCNRWTEKTGYPLKIISNASHNANYDNYEEFNHLLIQFVQSIE</sequence>
<dbReference type="SUPFAM" id="SSF53474">
    <property type="entry name" value="alpha/beta-Hydrolases"/>
    <property type="match status" value="1"/>
</dbReference>
<dbReference type="Pfam" id="PF00561">
    <property type="entry name" value="Abhydrolase_1"/>
    <property type="match status" value="1"/>
</dbReference>
<dbReference type="InterPro" id="IPR050266">
    <property type="entry name" value="AB_hydrolase_sf"/>
</dbReference>
<accession>A0A920BWC1</accession>
<dbReference type="GO" id="GO:0016020">
    <property type="term" value="C:membrane"/>
    <property type="evidence" value="ECO:0007669"/>
    <property type="project" value="TreeGrafter"/>
</dbReference>
<dbReference type="Gene3D" id="3.40.50.1820">
    <property type="entry name" value="alpha/beta hydrolase"/>
    <property type="match status" value="1"/>
</dbReference>
<evidence type="ECO:0000259" key="1">
    <source>
        <dbReference type="Pfam" id="PF00561"/>
    </source>
</evidence>
<dbReference type="RefSeq" id="WP_095311164.1">
    <property type="nucleotide sequence ID" value="NZ_BORC01000013.1"/>
</dbReference>
<gene>
    <name evidence="2" type="ORF">J27TS8_43490</name>
</gene>
<dbReference type="InterPro" id="IPR029058">
    <property type="entry name" value="AB_hydrolase_fold"/>
</dbReference>
<dbReference type="AlphaFoldDB" id="A0A920BWC1"/>
<evidence type="ECO:0000313" key="2">
    <source>
        <dbReference type="EMBL" id="GIN64356.1"/>
    </source>
</evidence>
<dbReference type="InterPro" id="IPR000073">
    <property type="entry name" value="AB_hydrolase_1"/>
</dbReference>
<proteinExistence type="predicted"/>
<dbReference type="GO" id="GO:0016787">
    <property type="term" value="F:hydrolase activity"/>
    <property type="evidence" value="ECO:0007669"/>
    <property type="project" value="UniProtKB-KW"/>
</dbReference>
<keyword evidence="2" id="KW-0378">Hydrolase</keyword>
<dbReference type="EMBL" id="BORC01000013">
    <property type="protein sequence ID" value="GIN64356.1"/>
    <property type="molecule type" value="Genomic_DNA"/>
</dbReference>
<dbReference type="PANTHER" id="PTHR43798:SF33">
    <property type="entry name" value="HYDROLASE, PUTATIVE (AFU_ORTHOLOGUE AFUA_2G14860)-RELATED"/>
    <property type="match status" value="1"/>
</dbReference>
<organism evidence="2 3">
    <name type="scientific">Robertmurraya siralis</name>
    <dbReference type="NCBI Taxonomy" id="77777"/>
    <lineage>
        <taxon>Bacteria</taxon>
        <taxon>Bacillati</taxon>
        <taxon>Bacillota</taxon>
        <taxon>Bacilli</taxon>
        <taxon>Bacillales</taxon>
        <taxon>Bacillaceae</taxon>
        <taxon>Robertmurraya</taxon>
    </lineage>
</organism>
<protein>
    <submittedName>
        <fullName evidence="2">Hydrolase</fullName>
    </submittedName>
</protein>
<dbReference type="Proteomes" id="UP000682111">
    <property type="component" value="Unassembled WGS sequence"/>
</dbReference>
<dbReference type="PANTHER" id="PTHR43798">
    <property type="entry name" value="MONOACYLGLYCEROL LIPASE"/>
    <property type="match status" value="1"/>
</dbReference>
<reference evidence="2" key="1">
    <citation type="submission" date="2021-03" db="EMBL/GenBank/DDBJ databases">
        <title>Antimicrobial resistance genes in bacteria isolated from Japanese honey, and their potential for conferring macrolide and lincosamide resistance in the American foulbrood pathogen Paenibacillus larvae.</title>
        <authorList>
            <person name="Okamoto M."/>
            <person name="Kumagai M."/>
            <person name="Kanamori H."/>
            <person name="Takamatsu D."/>
        </authorList>
    </citation>
    <scope>NUCLEOTIDE SEQUENCE</scope>
    <source>
        <strain evidence="2">J27TS8</strain>
    </source>
</reference>
<feature type="domain" description="AB hydrolase-1" evidence="1">
    <location>
        <begin position="27"/>
        <end position="123"/>
    </location>
</feature>
<keyword evidence="3" id="KW-1185">Reference proteome</keyword>
<name>A0A920BWC1_9BACI</name>
<evidence type="ECO:0000313" key="3">
    <source>
        <dbReference type="Proteomes" id="UP000682111"/>
    </source>
</evidence>